<dbReference type="OrthoDB" id="2014058at2759"/>
<dbReference type="PANTHER" id="PTHR12840">
    <property type="entry name" value="NADH-UBIQUINONE OXIDOREDUCTASE ASHI SUBUNIT"/>
    <property type="match status" value="1"/>
</dbReference>
<dbReference type="AlphaFoldDB" id="A0A0D2K245"/>
<dbReference type="STRING" id="1442371.A0A0D2K245"/>
<evidence type="ECO:0000256" key="2">
    <source>
        <dbReference type="SAM" id="Phobius"/>
    </source>
</evidence>
<reference evidence="3 4" key="1">
    <citation type="submission" date="2015-01" db="EMBL/GenBank/DDBJ databases">
        <title>The Genome Sequence of Fonsecaea multimorphosa CBS 102226.</title>
        <authorList>
            <consortium name="The Broad Institute Genomics Platform"/>
            <person name="Cuomo C."/>
            <person name="de Hoog S."/>
            <person name="Gorbushina A."/>
            <person name="Stielow B."/>
            <person name="Teixiera M."/>
            <person name="Abouelleil A."/>
            <person name="Chapman S.B."/>
            <person name="Priest M."/>
            <person name="Young S.K."/>
            <person name="Wortman J."/>
            <person name="Nusbaum C."/>
            <person name="Birren B."/>
        </authorList>
    </citation>
    <scope>NUCLEOTIDE SEQUENCE [LARGE SCALE GENOMIC DNA]</scope>
    <source>
        <strain evidence="3 4">CBS 102226</strain>
    </source>
</reference>
<keyword evidence="2" id="KW-1133">Transmembrane helix</keyword>
<dbReference type="Pfam" id="PF05821">
    <property type="entry name" value="NDUF_B8"/>
    <property type="match status" value="1"/>
</dbReference>
<feature type="region of interest" description="Disordered" evidence="1">
    <location>
        <begin position="159"/>
        <end position="191"/>
    </location>
</feature>
<name>A0A0D2K245_9EURO</name>
<proteinExistence type="predicted"/>
<dbReference type="InterPro" id="IPR008699">
    <property type="entry name" value="NDUFB8"/>
</dbReference>
<keyword evidence="4" id="KW-1185">Reference proteome</keyword>
<dbReference type="PANTHER" id="PTHR12840:SF1">
    <property type="entry name" value="NADH DEHYDROGENASE [UBIQUINONE] 1 BETA SUBCOMPLEX SUBUNIT 8, MITOCHONDRIAL"/>
    <property type="match status" value="1"/>
</dbReference>
<dbReference type="GO" id="GO:0005739">
    <property type="term" value="C:mitochondrion"/>
    <property type="evidence" value="ECO:0007669"/>
    <property type="project" value="InterPro"/>
</dbReference>
<gene>
    <name evidence="3" type="ORF">Z520_07228</name>
</gene>
<evidence type="ECO:0000313" key="3">
    <source>
        <dbReference type="EMBL" id="KIX97114.1"/>
    </source>
</evidence>
<sequence>MLSRRALILAAASARSFARPRPQPQIQAQFRLPRAQFSVARCLKAAGEEIDDPEMNNNYINPPRIKRQHRDPYADWDDKQERRNFGEPVHEDNDVLGIFALEDYTFMSSSRGLLMWAGFITCVLGVYYGVAYTYPGKPSAPRELEGGLFEELGGPGAVRAHMAGDSVDGEQVSGDLEPDPQISRDVKLNQN</sequence>
<organism evidence="3 4">
    <name type="scientific">Fonsecaea multimorphosa CBS 102226</name>
    <dbReference type="NCBI Taxonomy" id="1442371"/>
    <lineage>
        <taxon>Eukaryota</taxon>
        <taxon>Fungi</taxon>
        <taxon>Dikarya</taxon>
        <taxon>Ascomycota</taxon>
        <taxon>Pezizomycotina</taxon>
        <taxon>Eurotiomycetes</taxon>
        <taxon>Chaetothyriomycetidae</taxon>
        <taxon>Chaetothyriales</taxon>
        <taxon>Herpotrichiellaceae</taxon>
        <taxon>Fonsecaea</taxon>
    </lineage>
</organism>
<keyword evidence="2" id="KW-0812">Transmembrane</keyword>
<evidence type="ECO:0000256" key="1">
    <source>
        <dbReference type="SAM" id="MobiDB-lite"/>
    </source>
</evidence>
<dbReference type="RefSeq" id="XP_016631237.1">
    <property type="nucleotide sequence ID" value="XM_016777727.1"/>
</dbReference>
<dbReference type="VEuPathDB" id="FungiDB:Z520_07228"/>
<accession>A0A0D2K245</accession>
<keyword evidence="2" id="KW-0472">Membrane</keyword>
<feature type="transmembrane region" description="Helical" evidence="2">
    <location>
        <begin position="113"/>
        <end position="134"/>
    </location>
</feature>
<feature type="compositionally biased region" description="Basic and acidic residues" evidence="1">
    <location>
        <begin position="182"/>
        <end position="191"/>
    </location>
</feature>
<protein>
    <submittedName>
        <fullName evidence="3">Uncharacterized protein</fullName>
    </submittedName>
</protein>
<dbReference type="EMBL" id="KN848075">
    <property type="protein sequence ID" value="KIX97114.1"/>
    <property type="molecule type" value="Genomic_DNA"/>
</dbReference>
<dbReference type="Proteomes" id="UP000053411">
    <property type="component" value="Unassembled WGS sequence"/>
</dbReference>
<evidence type="ECO:0000313" key="4">
    <source>
        <dbReference type="Proteomes" id="UP000053411"/>
    </source>
</evidence>
<dbReference type="GeneID" id="27712974"/>